<dbReference type="Proteomes" id="UP000230750">
    <property type="component" value="Unassembled WGS sequence"/>
</dbReference>
<comment type="caution">
    <text evidence="2">The sequence shown here is derived from an EMBL/GenBank/DDBJ whole genome shotgun (WGS) entry which is preliminary data.</text>
</comment>
<gene>
    <name evidence="2" type="ORF">BSL78_14605</name>
</gene>
<protein>
    <submittedName>
        <fullName evidence="2">Uncharacterized protein</fullName>
    </submittedName>
</protein>
<evidence type="ECO:0000313" key="3">
    <source>
        <dbReference type="Proteomes" id="UP000230750"/>
    </source>
</evidence>
<dbReference type="EMBL" id="MRZV01000518">
    <property type="protein sequence ID" value="PIK48503.1"/>
    <property type="molecule type" value="Genomic_DNA"/>
</dbReference>
<dbReference type="AlphaFoldDB" id="A0A2G8KKH5"/>
<dbReference type="OrthoDB" id="10439711at2759"/>
<organism evidence="2 3">
    <name type="scientific">Stichopus japonicus</name>
    <name type="common">Sea cucumber</name>
    <dbReference type="NCBI Taxonomy" id="307972"/>
    <lineage>
        <taxon>Eukaryota</taxon>
        <taxon>Metazoa</taxon>
        <taxon>Echinodermata</taxon>
        <taxon>Eleutherozoa</taxon>
        <taxon>Echinozoa</taxon>
        <taxon>Holothuroidea</taxon>
        <taxon>Aspidochirotacea</taxon>
        <taxon>Aspidochirotida</taxon>
        <taxon>Stichopodidae</taxon>
        <taxon>Apostichopus</taxon>
    </lineage>
</organism>
<sequence length="328" mass="36035">MPERSITSASTITQPNSYMYMRFNEQESIIRSERGASVGHDLTSLIDGYAAYTTASTVESSKPEEPIYEVKLSNSEEKQLFTRESEGSNYTVADDVLSGPRIVPGKENSDTEESPLPDEEYEYPYVDCKLPETGVQGCGLPSCPISGEDQATSSQNGHSGAFKRDSSVSSSEDYCQADAIPTVKITEVPIDGTYTALIRHPEPAYSTTVAFSSPQGYPVEDLSNIVGYVTSVSAVSFKHPPRPAVRRNTNEQTNKCRPPSASRLKLHQFRDVIEPKLILQTPESKHSSYVNDCVPSPAGKEKIKRPVPAPRARLLPVHFTENVEDLVL</sequence>
<proteinExistence type="predicted"/>
<evidence type="ECO:0000313" key="2">
    <source>
        <dbReference type="EMBL" id="PIK48503.1"/>
    </source>
</evidence>
<feature type="region of interest" description="Disordered" evidence="1">
    <location>
        <begin position="240"/>
        <end position="259"/>
    </location>
</feature>
<evidence type="ECO:0000256" key="1">
    <source>
        <dbReference type="SAM" id="MobiDB-lite"/>
    </source>
</evidence>
<accession>A0A2G8KKH5</accession>
<feature type="compositionally biased region" description="Polar residues" evidence="1">
    <location>
        <begin position="149"/>
        <end position="158"/>
    </location>
</feature>
<keyword evidence="3" id="KW-1185">Reference proteome</keyword>
<name>A0A2G8KKH5_STIJA</name>
<feature type="region of interest" description="Disordered" evidence="1">
    <location>
        <begin position="147"/>
        <end position="168"/>
    </location>
</feature>
<reference evidence="2 3" key="1">
    <citation type="journal article" date="2017" name="PLoS Biol.">
        <title>The sea cucumber genome provides insights into morphological evolution and visceral regeneration.</title>
        <authorList>
            <person name="Zhang X."/>
            <person name="Sun L."/>
            <person name="Yuan J."/>
            <person name="Sun Y."/>
            <person name="Gao Y."/>
            <person name="Zhang L."/>
            <person name="Li S."/>
            <person name="Dai H."/>
            <person name="Hamel J.F."/>
            <person name="Liu C."/>
            <person name="Yu Y."/>
            <person name="Liu S."/>
            <person name="Lin W."/>
            <person name="Guo K."/>
            <person name="Jin S."/>
            <person name="Xu P."/>
            <person name="Storey K.B."/>
            <person name="Huan P."/>
            <person name="Zhang T."/>
            <person name="Zhou Y."/>
            <person name="Zhang J."/>
            <person name="Lin C."/>
            <person name="Li X."/>
            <person name="Xing L."/>
            <person name="Huo D."/>
            <person name="Sun M."/>
            <person name="Wang L."/>
            <person name="Mercier A."/>
            <person name="Li F."/>
            <person name="Yang H."/>
            <person name="Xiang J."/>
        </authorList>
    </citation>
    <scope>NUCLEOTIDE SEQUENCE [LARGE SCALE GENOMIC DNA]</scope>
    <source>
        <strain evidence="2">Shaxun</strain>
        <tissue evidence="2">Muscle</tissue>
    </source>
</reference>
<feature type="region of interest" description="Disordered" evidence="1">
    <location>
        <begin position="79"/>
        <end position="118"/>
    </location>
</feature>